<organism evidence="1 2">
    <name type="scientific">Periplaneta americana</name>
    <name type="common">American cockroach</name>
    <name type="synonym">Blatta americana</name>
    <dbReference type="NCBI Taxonomy" id="6978"/>
    <lineage>
        <taxon>Eukaryota</taxon>
        <taxon>Metazoa</taxon>
        <taxon>Ecdysozoa</taxon>
        <taxon>Arthropoda</taxon>
        <taxon>Hexapoda</taxon>
        <taxon>Insecta</taxon>
        <taxon>Pterygota</taxon>
        <taxon>Neoptera</taxon>
        <taxon>Polyneoptera</taxon>
        <taxon>Dictyoptera</taxon>
        <taxon>Blattodea</taxon>
        <taxon>Blattoidea</taxon>
        <taxon>Blattidae</taxon>
        <taxon>Blattinae</taxon>
        <taxon>Periplaneta</taxon>
    </lineage>
</organism>
<reference evidence="1 2" key="1">
    <citation type="journal article" date="2022" name="Allergy">
        <title>Genome assembly and annotation of Periplaneta americana reveal a comprehensive cockroach allergen profile.</title>
        <authorList>
            <person name="Wang L."/>
            <person name="Xiong Q."/>
            <person name="Saelim N."/>
            <person name="Wang L."/>
            <person name="Nong W."/>
            <person name="Wan A.T."/>
            <person name="Shi M."/>
            <person name="Liu X."/>
            <person name="Cao Q."/>
            <person name="Hui J.H.L."/>
            <person name="Sookrung N."/>
            <person name="Leung T.F."/>
            <person name="Tungtrongchitr A."/>
            <person name="Tsui S.K.W."/>
        </authorList>
    </citation>
    <scope>NUCLEOTIDE SEQUENCE [LARGE SCALE GENOMIC DNA]</scope>
    <source>
        <strain evidence="1">PWHHKU_190912</strain>
    </source>
</reference>
<dbReference type="Proteomes" id="UP001148838">
    <property type="component" value="Unassembled WGS sequence"/>
</dbReference>
<protein>
    <submittedName>
        <fullName evidence="1">Uncharacterized protein</fullName>
    </submittedName>
</protein>
<dbReference type="PANTHER" id="PTHR47027:SF20">
    <property type="entry name" value="REVERSE TRANSCRIPTASE-LIKE PROTEIN WITH RNA-DIRECTED DNA POLYMERASE DOMAIN"/>
    <property type="match status" value="1"/>
</dbReference>
<sequence length="229" mass="26478">MDLREVGYDDRDWINLAQDRDRWRAYEGLNRLHVWSRRNGLDINTGKTKVMKFRKGGNVSRSDIFTYANEKLEIVNSYKYLGLTLQVTGKSFTKHIEERCSAAIKATYDIKKLEKLSTTTALRLFYIKIAPIVSYALKKIWVHLTSANLKKLEAVKGSYLKRALQVSRTTQTRLVYLLMDTDFFVRELMTSNGLQPTPAYEAHVRDREEKAAAVDQEFLQTPAMNTEEA</sequence>
<evidence type="ECO:0000313" key="2">
    <source>
        <dbReference type="Proteomes" id="UP001148838"/>
    </source>
</evidence>
<name>A0ABQ8T2Q2_PERAM</name>
<keyword evidence="2" id="KW-1185">Reference proteome</keyword>
<dbReference type="PANTHER" id="PTHR47027">
    <property type="entry name" value="REVERSE TRANSCRIPTASE DOMAIN-CONTAINING PROTEIN"/>
    <property type="match status" value="1"/>
</dbReference>
<proteinExistence type="predicted"/>
<gene>
    <name evidence="1" type="ORF">ANN_08405</name>
</gene>
<dbReference type="EMBL" id="JAJSOF020000017">
    <property type="protein sequence ID" value="KAJ4440266.1"/>
    <property type="molecule type" value="Genomic_DNA"/>
</dbReference>
<accession>A0ABQ8T2Q2</accession>
<comment type="caution">
    <text evidence="1">The sequence shown here is derived from an EMBL/GenBank/DDBJ whole genome shotgun (WGS) entry which is preliminary data.</text>
</comment>
<evidence type="ECO:0000313" key="1">
    <source>
        <dbReference type="EMBL" id="KAJ4440266.1"/>
    </source>
</evidence>